<keyword evidence="10" id="KW-1185">Reference proteome</keyword>
<feature type="transmembrane region" description="Helical" evidence="8">
    <location>
        <begin position="203"/>
        <end position="229"/>
    </location>
</feature>
<evidence type="ECO:0000313" key="10">
    <source>
        <dbReference type="Proteomes" id="UP000619033"/>
    </source>
</evidence>
<dbReference type="GO" id="GO:0016757">
    <property type="term" value="F:glycosyltransferase activity"/>
    <property type="evidence" value="ECO:0007669"/>
    <property type="project" value="UniProtKB-KW"/>
</dbReference>
<keyword evidence="3" id="KW-0808">Transferase</keyword>
<accession>A0A8J7MS78</accession>
<comment type="caution">
    <text evidence="9">The sequence shown here is derived from an EMBL/GenBank/DDBJ whole genome shotgun (WGS) entry which is preliminary data.</text>
</comment>
<comment type="subcellular location">
    <subcellularLocation>
        <location evidence="1">Membrane</location>
        <topology evidence="1">Multi-pass membrane protein</topology>
    </subcellularLocation>
</comment>
<dbReference type="SUPFAM" id="SSF53448">
    <property type="entry name" value="Nucleotide-diphospho-sugar transferases"/>
    <property type="match status" value="1"/>
</dbReference>
<evidence type="ECO:0000256" key="2">
    <source>
        <dbReference type="ARBA" id="ARBA00022676"/>
    </source>
</evidence>
<proteinExistence type="predicted"/>
<evidence type="ECO:0000256" key="5">
    <source>
        <dbReference type="ARBA" id="ARBA00022989"/>
    </source>
</evidence>
<dbReference type="InterPro" id="IPR029044">
    <property type="entry name" value="Nucleotide-diphossugar_trans"/>
</dbReference>
<evidence type="ECO:0000256" key="3">
    <source>
        <dbReference type="ARBA" id="ARBA00022679"/>
    </source>
</evidence>
<feature type="compositionally biased region" description="Basic and acidic residues" evidence="7">
    <location>
        <begin position="13"/>
        <end position="22"/>
    </location>
</feature>
<gene>
    <name evidence="9" type="ORF">JI744_11210</name>
</gene>
<evidence type="ECO:0000256" key="1">
    <source>
        <dbReference type="ARBA" id="ARBA00004141"/>
    </source>
</evidence>
<evidence type="ECO:0000256" key="4">
    <source>
        <dbReference type="ARBA" id="ARBA00022692"/>
    </source>
</evidence>
<dbReference type="InterPro" id="IPR050321">
    <property type="entry name" value="Glycosyltr_2/OpgH_subfam"/>
</dbReference>
<dbReference type="EMBL" id="JAESVP010000005">
    <property type="protein sequence ID" value="MBL4928672.1"/>
    <property type="molecule type" value="Genomic_DNA"/>
</dbReference>
<keyword evidence="2" id="KW-0328">Glycosyltransferase</keyword>
<keyword evidence="4 8" id="KW-0812">Transmembrane</keyword>
<evidence type="ECO:0000256" key="6">
    <source>
        <dbReference type="ARBA" id="ARBA00023136"/>
    </source>
</evidence>
<dbReference type="PANTHER" id="PTHR43867:SF2">
    <property type="entry name" value="CELLULOSE SYNTHASE CATALYTIC SUBUNIT A [UDP-FORMING]"/>
    <property type="match status" value="1"/>
</dbReference>
<reference evidence="9" key="1">
    <citation type="submission" date="2021-01" db="EMBL/GenBank/DDBJ databases">
        <title>Genome seq and assembly of Tabrizicola sp. KVB23.</title>
        <authorList>
            <person name="Chhetri G."/>
        </authorList>
    </citation>
    <scope>NUCLEOTIDE SEQUENCE</scope>
    <source>
        <strain evidence="9">KVB23</strain>
    </source>
</reference>
<sequence>MTVIPLHLPGKSPKSDQPDHSAELPAGLTVATVDLLRNRQVPAHAVLSALRRGARGDLAISQSLTERTRADTPSDARMLRDLAGRQGLGALTPAHGPPDPALIDTFGATACLTEGLMPWRRVAGLTIIATPSAEAFARLRPRLTALFGPVLPAFCPDDELRAAVLRQRGAALIRAAETAVPAALSCRSYDPARMARRLGLGGLALMPVLLWHPVWLLAVFTLLAITAMAGFMGLRLAAWLALRKPEPDLPQITIARLPVVSVILALYGENDIASRLIKRLKALDYPPDLLDVILAVEDDDHATRAALARTELPLWIRVIRVPAGTVRTKPRALNYALDHCRGSFVGIYDAEDAPAPDQIRRMVAHFHARGSDVVCLQGILDYYNPNQNWLSRCFTIEYAAWFRLLLPGIARLGLVVPLGGTTLFFRRAALEELGRWDAHNVTEDCDLGIRIARRGWRTEVVQTTTYEEANCHARAWVKQRSRWIKGFMMTWLTHMRNPLRLWQELGPKRFLGVQLLVFGSVCHALLAPLLWSFWVSFFGIPHPLALAMGPQVFRLLGAAFVISELLGMAFGMAGLLLARQKINPLWLLTMAPYNALATLAAWKAAYEMILRPFWWDKTRHGLSDDSP</sequence>
<feature type="transmembrane region" description="Helical" evidence="8">
    <location>
        <begin position="555"/>
        <end position="578"/>
    </location>
</feature>
<dbReference type="Gene3D" id="3.90.550.10">
    <property type="entry name" value="Spore Coat Polysaccharide Biosynthesis Protein SpsA, Chain A"/>
    <property type="match status" value="1"/>
</dbReference>
<dbReference type="AlphaFoldDB" id="A0A8J7MS78"/>
<evidence type="ECO:0000313" key="9">
    <source>
        <dbReference type="EMBL" id="MBL4928672.1"/>
    </source>
</evidence>
<keyword evidence="6 8" id="KW-0472">Membrane</keyword>
<evidence type="ECO:0000256" key="8">
    <source>
        <dbReference type="SAM" id="Phobius"/>
    </source>
</evidence>
<name>A0A8J7MS78_9RHOB</name>
<dbReference type="PANTHER" id="PTHR43867">
    <property type="entry name" value="CELLULOSE SYNTHASE CATALYTIC SUBUNIT A [UDP-FORMING]"/>
    <property type="match status" value="1"/>
</dbReference>
<dbReference type="RefSeq" id="WP_202660823.1">
    <property type="nucleotide sequence ID" value="NZ_JAESVP010000005.1"/>
</dbReference>
<keyword evidence="5 8" id="KW-1133">Transmembrane helix</keyword>
<feature type="transmembrane region" description="Helical" evidence="8">
    <location>
        <begin position="510"/>
        <end position="535"/>
    </location>
</feature>
<organism evidence="9 10">
    <name type="scientific">Fuscibacter oryzae</name>
    <dbReference type="NCBI Taxonomy" id="2803939"/>
    <lineage>
        <taxon>Bacteria</taxon>
        <taxon>Pseudomonadati</taxon>
        <taxon>Pseudomonadota</taxon>
        <taxon>Alphaproteobacteria</taxon>
        <taxon>Rhodobacterales</taxon>
        <taxon>Paracoccaceae</taxon>
        <taxon>Fuscibacter</taxon>
    </lineage>
</organism>
<feature type="transmembrane region" description="Helical" evidence="8">
    <location>
        <begin position="585"/>
        <end position="605"/>
    </location>
</feature>
<dbReference type="Pfam" id="PF13641">
    <property type="entry name" value="Glyco_tranf_2_3"/>
    <property type="match status" value="1"/>
</dbReference>
<dbReference type="GO" id="GO:0016020">
    <property type="term" value="C:membrane"/>
    <property type="evidence" value="ECO:0007669"/>
    <property type="project" value="UniProtKB-SubCell"/>
</dbReference>
<protein>
    <submittedName>
        <fullName evidence="9">Glycosyltransferase</fullName>
    </submittedName>
</protein>
<evidence type="ECO:0000256" key="7">
    <source>
        <dbReference type="SAM" id="MobiDB-lite"/>
    </source>
</evidence>
<feature type="region of interest" description="Disordered" evidence="7">
    <location>
        <begin position="1"/>
        <end position="22"/>
    </location>
</feature>
<dbReference type="Proteomes" id="UP000619033">
    <property type="component" value="Unassembled WGS sequence"/>
</dbReference>